<name>A0AAP9R1W3_KLEAE</name>
<gene>
    <name evidence="2" type="ORF">HV331_26505</name>
</gene>
<keyword evidence="1" id="KW-1133">Transmembrane helix</keyword>
<keyword evidence="1" id="KW-0812">Transmembrane</keyword>
<organism evidence="2 3">
    <name type="scientific">Klebsiella aerogenes</name>
    <name type="common">Enterobacter aerogenes</name>
    <dbReference type="NCBI Taxonomy" id="548"/>
    <lineage>
        <taxon>Bacteria</taxon>
        <taxon>Pseudomonadati</taxon>
        <taxon>Pseudomonadota</taxon>
        <taxon>Gammaproteobacteria</taxon>
        <taxon>Enterobacterales</taxon>
        <taxon>Enterobacteriaceae</taxon>
        <taxon>Klebsiella/Raoultella group</taxon>
        <taxon>Klebsiella</taxon>
    </lineage>
</organism>
<feature type="transmembrane region" description="Helical" evidence="1">
    <location>
        <begin position="30"/>
        <end position="49"/>
    </location>
</feature>
<dbReference type="EMBL" id="CP055905">
    <property type="protein sequence ID" value="QMR43038.1"/>
    <property type="molecule type" value="Genomic_DNA"/>
</dbReference>
<evidence type="ECO:0000256" key="1">
    <source>
        <dbReference type="SAM" id="Phobius"/>
    </source>
</evidence>
<evidence type="ECO:0000313" key="2">
    <source>
        <dbReference type="EMBL" id="QMR43038.1"/>
    </source>
</evidence>
<evidence type="ECO:0000313" key="3">
    <source>
        <dbReference type="Proteomes" id="UP000514462"/>
    </source>
</evidence>
<reference evidence="3" key="1">
    <citation type="submission" date="2020-06" db="EMBL/GenBank/DDBJ databases">
        <title>REHAB project genomes.</title>
        <authorList>
            <person name="Shaw L.P."/>
        </authorList>
    </citation>
    <scope>NUCLEOTIDE SEQUENCE [LARGE SCALE GENOMIC DNA]</scope>
    <source>
        <strain evidence="3">RHBSTW-00938</strain>
        <plasmid evidence="3">prhbstw-00938_2</plasmid>
    </source>
</reference>
<feature type="transmembrane region" description="Helical" evidence="1">
    <location>
        <begin position="61"/>
        <end position="79"/>
    </location>
</feature>
<proteinExistence type="predicted"/>
<dbReference type="RefSeq" id="WP_182015418.1">
    <property type="nucleotide sequence ID" value="NZ_CP055905.1"/>
</dbReference>
<protein>
    <submittedName>
        <fullName evidence="2">Uncharacterized protein</fullName>
    </submittedName>
</protein>
<accession>A0AAP9R1W3</accession>
<geneLocation type="plasmid" evidence="3">
    <name>prhbstw-00938_2</name>
</geneLocation>
<keyword evidence="1" id="KW-0472">Membrane</keyword>
<feature type="transmembrane region" description="Helical" evidence="1">
    <location>
        <begin position="124"/>
        <end position="148"/>
    </location>
</feature>
<dbReference type="AlphaFoldDB" id="A0AAP9R1W3"/>
<keyword evidence="2" id="KW-0614">Plasmid</keyword>
<sequence>MNLQGNISESQDAVANRAPGYKLYSVKGTMIVSFFGTPLAGGYLMAKNYQRLGNQSGARQALFYSLLAVIASLIAGYLLPESFPSMSVSLPILIAMGQAMKQLQGSALEQHLQNHGQHESCWKAWGISLLFMAVIAVICIAIFTFLILGEF</sequence>
<dbReference type="Proteomes" id="UP000514462">
    <property type="component" value="Plasmid pRHBSTW-00938_2"/>
</dbReference>